<proteinExistence type="predicted"/>
<name>A0A4R0KQM3_9ACTN</name>
<comment type="caution">
    <text evidence="3">The sequence shown here is derived from an EMBL/GenBank/DDBJ whole genome shotgun (WGS) entry which is preliminary data.</text>
</comment>
<dbReference type="RefSeq" id="WP_131353924.1">
    <property type="nucleotide sequence ID" value="NZ_SJKB01000003.1"/>
</dbReference>
<feature type="region of interest" description="Disordered" evidence="1">
    <location>
        <begin position="115"/>
        <end position="136"/>
    </location>
</feature>
<feature type="compositionally biased region" description="Low complexity" evidence="1">
    <location>
        <begin position="36"/>
        <end position="45"/>
    </location>
</feature>
<evidence type="ECO:0000256" key="1">
    <source>
        <dbReference type="SAM" id="MobiDB-lite"/>
    </source>
</evidence>
<evidence type="ECO:0008006" key="5">
    <source>
        <dbReference type="Google" id="ProtNLM"/>
    </source>
</evidence>
<sequence length="136" mass="14129">MRVFTVLAAAFLLVSCSLLVACGNESDAGEEPSMTPSSSGVSESDSPPPSGPAEQAKADLVKRLGVDAAQVTVVSSDEVMWRDGSLGCPEPGMHYTQALVNGSRVVLESGGKEYHYHSGPNRPPFLCTNPQPPVGG</sequence>
<organism evidence="3 4">
    <name type="scientific">Kribbella pittospori</name>
    <dbReference type="NCBI Taxonomy" id="722689"/>
    <lineage>
        <taxon>Bacteria</taxon>
        <taxon>Bacillati</taxon>
        <taxon>Actinomycetota</taxon>
        <taxon>Actinomycetes</taxon>
        <taxon>Propionibacteriales</taxon>
        <taxon>Kribbellaceae</taxon>
        <taxon>Kribbella</taxon>
    </lineage>
</organism>
<protein>
    <recommendedName>
        <fullName evidence="5">PASTA domain-containing protein</fullName>
    </recommendedName>
</protein>
<feature type="chain" id="PRO_5039497898" description="PASTA domain-containing protein" evidence="2">
    <location>
        <begin position="22"/>
        <end position="136"/>
    </location>
</feature>
<evidence type="ECO:0000313" key="4">
    <source>
        <dbReference type="Proteomes" id="UP000291144"/>
    </source>
</evidence>
<reference evidence="3 4" key="1">
    <citation type="submission" date="2019-02" db="EMBL/GenBank/DDBJ databases">
        <title>Kribbella capetownensis sp. nov. and Kribbella speibonae sp. nov., isolated from soil.</title>
        <authorList>
            <person name="Curtis S.M."/>
            <person name="Norton I."/>
            <person name="Everest G.J."/>
            <person name="Meyers P.R."/>
        </authorList>
    </citation>
    <scope>NUCLEOTIDE SEQUENCE [LARGE SCALE GENOMIC DNA]</scope>
    <source>
        <strain evidence="3 4">NRRL B-24813</strain>
    </source>
</reference>
<dbReference type="Proteomes" id="UP000291144">
    <property type="component" value="Unassembled WGS sequence"/>
</dbReference>
<evidence type="ECO:0000313" key="3">
    <source>
        <dbReference type="EMBL" id="TCC63173.1"/>
    </source>
</evidence>
<keyword evidence="2" id="KW-0732">Signal</keyword>
<accession>A0A4R0KQM3</accession>
<dbReference type="OrthoDB" id="5801841at2"/>
<dbReference type="AlphaFoldDB" id="A0A4R0KQM3"/>
<dbReference type="EMBL" id="SJKB01000003">
    <property type="protein sequence ID" value="TCC63173.1"/>
    <property type="molecule type" value="Genomic_DNA"/>
</dbReference>
<feature type="signal peptide" evidence="2">
    <location>
        <begin position="1"/>
        <end position="21"/>
    </location>
</feature>
<dbReference type="PROSITE" id="PS51257">
    <property type="entry name" value="PROKAR_LIPOPROTEIN"/>
    <property type="match status" value="1"/>
</dbReference>
<feature type="region of interest" description="Disordered" evidence="1">
    <location>
        <begin position="25"/>
        <end position="57"/>
    </location>
</feature>
<evidence type="ECO:0000256" key="2">
    <source>
        <dbReference type="SAM" id="SignalP"/>
    </source>
</evidence>
<keyword evidence="4" id="KW-1185">Reference proteome</keyword>
<gene>
    <name evidence="3" type="ORF">E0H73_11930</name>
</gene>